<dbReference type="RefSeq" id="WP_132250422.1">
    <property type="nucleotide sequence ID" value="NZ_SMAL01000002.1"/>
</dbReference>
<organism evidence="1 2">
    <name type="scientific">Natranaerovirga pectinivora</name>
    <dbReference type="NCBI Taxonomy" id="682400"/>
    <lineage>
        <taxon>Bacteria</taxon>
        <taxon>Bacillati</taxon>
        <taxon>Bacillota</taxon>
        <taxon>Clostridia</taxon>
        <taxon>Lachnospirales</taxon>
        <taxon>Natranaerovirgaceae</taxon>
        <taxon>Natranaerovirga</taxon>
    </lineage>
</organism>
<comment type="caution">
    <text evidence="1">The sequence shown here is derived from an EMBL/GenBank/DDBJ whole genome shotgun (WGS) entry which is preliminary data.</text>
</comment>
<evidence type="ECO:0000313" key="1">
    <source>
        <dbReference type="EMBL" id="TCT16202.1"/>
    </source>
</evidence>
<name>A0A4R3MNW2_9FIRM</name>
<proteinExistence type="predicted"/>
<dbReference type="Proteomes" id="UP000294902">
    <property type="component" value="Unassembled WGS sequence"/>
</dbReference>
<evidence type="ECO:0000313" key="2">
    <source>
        <dbReference type="Proteomes" id="UP000294902"/>
    </source>
</evidence>
<protein>
    <submittedName>
        <fullName evidence="1">Uncharacterized protein DUF4362</fullName>
    </submittedName>
</protein>
<sequence length="146" mass="16987">MSNNYIFSNAEEELLSLPKEYTVEIALENNDLLYTPLAQSFNIDQLVKFLCNFNNGIPDKIRITMFGIDGPPTLSILEYNGEYLKLTIDVSRYDGDVYDEFIISYGYDIIIDKTYYNSYNAYSFFLNKFDNGLALIFTYTIFNMQL</sequence>
<dbReference type="EMBL" id="SMAL01000002">
    <property type="protein sequence ID" value="TCT16202.1"/>
    <property type="molecule type" value="Genomic_DNA"/>
</dbReference>
<dbReference type="OrthoDB" id="1902095at2"/>
<accession>A0A4R3MNW2</accession>
<keyword evidence="2" id="KW-1185">Reference proteome</keyword>
<reference evidence="1 2" key="1">
    <citation type="submission" date="2019-03" db="EMBL/GenBank/DDBJ databases">
        <title>Genomic Encyclopedia of Type Strains, Phase IV (KMG-IV): sequencing the most valuable type-strain genomes for metagenomic binning, comparative biology and taxonomic classification.</title>
        <authorList>
            <person name="Goeker M."/>
        </authorList>
    </citation>
    <scope>NUCLEOTIDE SEQUENCE [LARGE SCALE GENOMIC DNA]</scope>
    <source>
        <strain evidence="1 2">DSM 24629</strain>
    </source>
</reference>
<gene>
    <name evidence="1" type="ORF">EDC18_102219</name>
</gene>
<dbReference type="AlphaFoldDB" id="A0A4R3MNW2"/>